<dbReference type="AlphaFoldDB" id="A0A848EK58"/>
<organism evidence="1 2">
    <name type="scientific">Neoroseomonas marina</name>
    <dbReference type="NCBI Taxonomy" id="1232220"/>
    <lineage>
        <taxon>Bacteria</taxon>
        <taxon>Pseudomonadati</taxon>
        <taxon>Pseudomonadota</taxon>
        <taxon>Alphaproteobacteria</taxon>
        <taxon>Acetobacterales</taxon>
        <taxon>Acetobacteraceae</taxon>
        <taxon>Neoroseomonas</taxon>
    </lineage>
</organism>
<reference evidence="1 2" key="1">
    <citation type="submission" date="2020-03" db="EMBL/GenBank/DDBJ databases">
        <authorList>
            <person name="Sun Q."/>
        </authorList>
    </citation>
    <scope>NUCLEOTIDE SEQUENCE [LARGE SCALE GENOMIC DNA]</scope>
    <source>
        <strain evidence="1 2">JC162</strain>
    </source>
</reference>
<accession>A0A848EK58</accession>
<sequence length="210" mass="21650">MTGRRAMLGLPLLAACEELRTPQSLPPTVLTTASGQGGPLRAAIEATAAAFANQGQALQGQPAQAALALARLEALDFEVTERRAWPMLSQTTAYALRIARNENRAALGIAQSAPQPQVITALGNVSSRLRAGNQAAAESLLVPAIFEPGGQQTLARLGDLGPLPAAEQASAALAREMRRLDLDGGWVGAGNWWQTGAPGAITDGLGSGIN</sequence>
<dbReference type="PROSITE" id="PS51257">
    <property type="entry name" value="PROKAR_LIPOPROTEIN"/>
    <property type="match status" value="1"/>
</dbReference>
<dbReference type="EMBL" id="JABBKX010000009">
    <property type="protein sequence ID" value="NMJ43787.1"/>
    <property type="molecule type" value="Genomic_DNA"/>
</dbReference>
<name>A0A848EK58_9PROT</name>
<protein>
    <submittedName>
        <fullName evidence="1">Uncharacterized protein</fullName>
    </submittedName>
</protein>
<dbReference type="Proteomes" id="UP000548582">
    <property type="component" value="Unassembled WGS sequence"/>
</dbReference>
<evidence type="ECO:0000313" key="1">
    <source>
        <dbReference type="EMBL" id="NMJ43787.1"/>
    </source>
</evidence>
<evidence type="ECO:0000313" key="2">
    <source>
        <dbReference type="Proteomes" id="UP000548582"/>
    </source>
</evidence>
<comment type="caution">
    <text evidence="1">The sequence shown here is derived from an EMBL/GenBank/DDBJ whole genome shotgun (WGS) entry which is preliminary data.</text>
</comment>
<gene>
    <name evidence="1" type="ORF">GWK16_21245</name>
</gene>
<proteinExistence type="predicted"/>
<dbReference type="RefSeq" id="WP_170055978.1">
    <property type="nucleotide sequence ID" value="NZ_JABBKX010000009.1"/>
</dbReference>
<keyword evidence="2" id="KW-1185">Reference proteome</keyword>